<protein>
    <recommendedName>
        <fullName evidence="3">Carbohydrate-binding/sugar hydrolysis domain-containing protein</fullName>
    </recommendedName>
</protein>
<reference evidence="4 5" key="1">
    <citation type="journal article" date="2024" name="Science">
        <title>Giant polyketide synthase enzymes in the biosynthesis of giant marine polyether toxins.</title>
        <authorList>
            <person name="Fallon T.R."/>
            <person name="Shende V.V."/>
            <person name="Wierzbicki I.H."/>
            <person name="Pendleton A.L."/>
            <person name="Watervoot N.F."/>
            <person name="Auber R.P."/>
            <person name="Gonzalez D.J."/>
            <person name="Wisecaver J.H."/>
            <person name="Moore B.S."/>
        </authorList>
    </citation>
    <scope>NUCLEOTIDE SEQUENCE [LARGE SCALE GENOMIC DNA]</scope>
    <source>
        <strain evidence="4 5">12B1</strain>
    </source>
</reference>
<accession>A0AB34IC52</accession>
<dbReference type="EMBL" id="JBGBPQ010000029">
    <property type="protein sequence ID" value="KAL1496276.1"/>
    <property type="molecule type" value="Genomic_DNA"/>
</dbReference>
<name>A0AB34IC52_PRYPA</name>
<dbReference type="SUPFAM" id="SSF51126">
    <property type="entry name" value="Pectin lyase-like"/>
    <property type="match status" value="3"/>
</dbReference>
<comment type="caution">
    <text evidence="4">The sequence shown here is derived from an EMBL/GenBank/DDBJ whole genome shotgun (WGS) entry which is preliminary data.</text>
</comment>
<dbReference type="PANTHER" id="PTHR22990">
    <property type="entry name" value="F-BOX ONLY PROTEIN"/>
    <property type="match status" value="1"/>
</dbReference>
<dbReference type="SMART" id="SM00722">
    <property type="entry name" value="CASH"/>
    <property type="match status" value="2"/>
</dbReference>
<sequence length="1001" mass="106966">MCQLTVSAEVADVEAGSGRAVLFMASITAPLATALSQPAAPRPPAASPRGTPPPLAPPPTLVELDPSSLQSLDVCCLEGCGLGWRVRPPLRRRSPWTVVAQRMRLSIESVGNCKIEKLYTLLDHHELSPRFSYEVAIGDLHAGDVCHVPVLVWLPKLQEPTATMETVKFSLSYVDAVKIDTRSCEACASISRPAVESPRAADPPIQLLRERNRVLVSEAMHHAVAAANNHQLDTACSLMAEAEAMISLSPSTLKRDPLSVRLLESLTDGLRRLENALGEHKCRSSPSSILEKLPLHQQTPLQQQQATTRSDAGLLMGPAVSATSPDARTPLKPRTFSVTLPFSLGAARAEMPSAIIPTSPLTLQHLSTAGFSGSASLGVSRAMLARETADSASTLPHAAADADGAPPPAAIEPLRHSAALPPKAPPPRLLSSVSFVSAKQTGRMRGALRGRPRLQPPVLLPLHAPPTAARDATLGTVAPPLGIVPPLPPPGVPSRSHGSFEAWLCRLLRCPLRPLPLPDELIMHIFSFLQPSILFHDTLALSSLIVDKSSSIRGNFTTISAALRAAHPGDRIVIRPGVYRESLKIDMPVMLLGCPSASGGAIGSGVTITSSRNHTVHSTTLFARMANVTLRQTGSSGRSCLLVSRGRIEVSECDISSTSGLCVEVTDAAAPIVRHSRIHGGAAAGLWFRAAGCGLVEGNEIWGNGWSGVQISDESNPTLLRNYIHDNKSAGIISFNHGRGIARHNDITSNGKGGVQVRSRACPELEHNRIFAERSFGVWVYEHGLGKFEDNDIVNNAWSGFQVEEGSAPVVVGNRLRGNRSAGIVVYNRGSGMYEWNDISCNGRCGVQIKSGSAPTFRHNRIHHEKQAGVLTAEDGTGVLEDNDIFDNQWSGVQTEGPSNPLLRRNHIHHNGGAGFIAYQNGSGLLEANNIYGNKKYGVQSKTGGHPTVRQNRIHDKVYGIYLTESGGGVYEENRIHNIRGSGIFVSADCSPVLTNNHGTS</sequence>
<evidence type="ECO:0000256" key="2">
    <source>
        <dbReference type="SAM" id="MobiDB-lite"/>
    </source>
</evidence>
<dbReference type="InterPro" id="IPR011050">
    <property type="entry name" value="Pectin_lyase_fold/virulence"/>
</dbReference>
<dbReference type="InterPro" id="IPR006633">
    <property type="entry name" value="Carb-bd_sugar_hydrolysis-dom"/>
</dbReference>
<dbReference type="InterPro" id="IPR039448">
    <property type="entry name" value="Beta_helix"/>
</dbReference>
<evidence type="ECO:0000313" key="5">
    <source>
        <dbReference type="Proteomes" id="UP001515480"/>
    </source>
</evidence>
<evidence type="ECO:0000313" key="4">
    <source>
        <dbReference type="EMBL" id="KAL1496276.1"/>
    </source>
</evidence>
<keyword evidence="5" id="KW-1185">Reference proteome</keyword>
<feature type="domain" description="Carbohydrate-binding/sugar hydrolysis" evidence="3">
    <location>
        <begin position="843"/>
        <end position="987"/>
    </location>
</feature>
<dbReference type="Pfam" id="PF13229">
    <property type="entry name" value="Beta_helix"/>
    <property type="match status" value="2"/>
</dbReference>
<proteinExistence type="predicted"/>
<gene>
    <name evidence="4" type="ORF">AB1Y20_016239</name>
</gene>
<evidence type="ECO:0000259" key="3">
    <source>
        <dbReference type="SMART" id="SM00722"/>
    </source>
</evidence>
<dbReference type="SMART" id="SM00710">
    <property type="entry name" value="PbH1"/>
    <property type="match status" value="13"/>
</dbReference>
<keyword evidence="1" id="KW-0677">Repeat</keyword>
<dbReference type="PANTHER" id="PTHR22990:SF20">
    <property type="entry name" value="F-BOX ONLY PROTEIN 11"/>
    <property type="match status" value="1"/>
</dbReference>
<feature type="region of interest" description="Disordered" evidence="2">
    <location>
        <begin position="36"/>
        <end position="60"/>
    </location>
</feature>
<dbReference type="InterPro" id="IPR051550">
    <property type="entry name" value="SCF-Subunits/Alg-Epimerases"/>
</dbReference>
<feature type="region of interest" description="Disordered" evidence="2">
    <location>
        <begin position="390"/>
        <end position="409"/>
    </location>
</feature>
<feature type="compositionally biased region" description="Pro residues" evidence="2">
    <location>
        <begin position="40"/>
        <end position="60"/>
    </location>
</feature>
<dbReference type="Gene3D" id="2.160.20.10">
    <property type="entry name" value="Single-stranded right-handed beta-helix, Pectin lyase-like"/>
    <property type="match status" value="3"/>
</dbReference>
<dbReference type="InterPro" id="IPR006626">
    <property type="entry name" value="PbH1"/>
</dbReference>
<dbReference type="InterPro" id="IPR012334">
    <property type="entry name" value="Pectin_lyas_fold"/>
</dbReference>
<organism evidence="4 5">
    <name type="scientific">Prymnesium parvum</name>
    <name type="common">Toxic golden alga</name>
    <dbReference type="NCBI Taxonomy" id="97485"/>
    <lineage>
        <taxon>Eukaryota</taxon>
        <taxon>Haptista</taxon>
        <taxon>Haptophyta</taxon>
        <taxon>Prymnesiophyceae</taxon>
        <taxon>Prymnesiales</taxon>
        <taxon>Prymnesiaceae</taxon>
        <taxon>Prymnesium</taxon>
    </lineage>
</organism>
<feature type="domain" description="Carbohydrate-binding/sugar hydrolysis" evidence="3">
    <location>
        <begin position="705"/>
        <end position="827"/>
    </location>
</feature>
<dbReference type="AlphaFoldDB" id="A0AB34IC52"/>
<evidence type="ECO:0000256" key="1">
    <source>
        <dbReference type="ARBA" id="ARBA00022737"/>
    </source>
</evidence>
<dbReference type="Proteomes" id="UP001515480">
    <property type="component" value="Unassembled WGS sequence"/>
</dbReference>